<organism evidence="2">
    <name type="scientific">Brassica campestris</name>
    <name type="common">Field mustard</name>
    <dbReference type="NCBI Taxonomy" id="3711"/>
    <lineage>
        <taxon>Eukaryota</taxon>
        <taxon>Viridiplantae</taxon>
        <taxon>Streptophyta</taxon>
        <taxon>Embryophyta</taxon>
        <taxon>Tracheophyta</taxon>
        <taxon>Spermatophyta</taxon>
        <taxon>Magnoliopsida</taxon>
        <taxon>eudicotyledons</taxon>
        <taxon>Gunneridae</taxon>
        <taxon>Pentapetalae</taxon>
        <taxon>rosids</taxon>
        <taxon>malvids</taxon>
        <taxon>Brassicales</taxon>
        <taxon>Brassicaceae</taxon>
        <taxon>Brassiceae</taxon>
        <taxon>Brassica</taxon>
    </lineage>
</organism>
<dbReference type="EMBL" id="LR031568">
    <property type="protein sequence ID" value="VDC61717.1"/>
    <property type="molecule type" value="Genomic_DNA"/>
</dbReference>
<accession>A0A3P5Y2W0</accession>
<reference evidence="2" key="1">
    <citation type="submission" date="2018-11" db="EMBL/GenBank/DDBJ databases">
        <authorList>
            <consortium name="Genoscope - CEA"/>
            <person name="William W."/>
        </authorList>
    </citation>
    <scope>NUCLEOTIDE SEQUENCE</scope>
</reference>
<dbReference type="AlphaFoldDB" id="A0A3P5Y2W0"/>
<dbReference type="Proteomes" id="UP000694005">
    <property type="component" value="Chromosome A09"/>
</dbReference>
<dbReference type="EMBL" id="LS974625">
    <property type="protein sequence ID" value="CAG7864504.1"/>
    <property type="molecule type" value="Genomic_DNA"/>
</dbReference>
<evidence type="ECO:0000313" key="2">
    <source>
        <dbReference type="EMBL" id="VDC61717.1"/>
    </source>
</evidence>
<sequence length="50" mass="5742">MLFQCRVAKEIWSLSPTNFGKEKEVQSDCQQNVKELISLVKKDKSILTSI</sequence>
<evidence type="ECO:0000313" key="1">
    <source>
        <dbReference type="EMBL" id="CAG7864504.1"/>
    </source>
</evidence>
<protein>
    <submittedName>
        <fullName evidence="1">Uncharacterized protein</fullName>
    </submittedName>
</protein>
<gene>
    <name evidence="2" type="ORF">BRAA09T39328Z</name>
    <name evidence="1" type="ORF">BRAPAZ1V2_A09P49710.2</name>
</gene>
<dbReference type="Gramene" id="A09p49710.2_BraZ1">
    <property type="protein sequence ID" value="A09p49710.2_BraZ1.CDS.1"/>
    <property type="gene ID" value="A09g49710.2_BraZ1"/>
</dbReference>
<name>A0A3P5Y2W0_BRACM</name>
<proteinExistence type="predicted"/>